<accession>A0ABQ7EUU7</accession>
<comment type="caution">
    <text evidence="2">The sequence shown here is derived from an EMBL/GenBank/DDBJ whole genome shotgun (WGS) entry which is preliminary data.</text>
</comment>
<proteinExistence type="predicted"/>
<name>A0ABQ7EUU7_BRACR</name>
<keyword evidence="3" id="KW-1185">Reference proteome</keyword>
<evidence type="ECO:0000313" key="2">
    <source>
        <dbReference type="EMBL" id="KAF3606725.1"/>
    </source>
</evidence>
<evidence type="ECO:0000313" key="3">
    <source>
        <dbReference type="Proteomes" id="UP000266723"/>
    </source>
</evidence>
<feature type="compositionally biased region" description="Basic and acidic residues" evidence="1">
    <location>
        <begin position="9"/>
        <end position="53"/>
    </location>
</feature>
<reference evidence="2 3" key="1">
    <citation type="journal article" date="2020" name="BMC Genomics">
        <title>Intraspecific diversification of the crop wild relative Brassica cretica Lam. using demographic model selection.</title>
        <authorList>
            <person name="Kioukis A."/>
            <person name="Michalopoulou V.A."/>
            <person name="Briers L."/>
            <person name="Pirintsos S."/>
            <person name="Studholme D.J."/>
            <person name="Pavlidis P."/>
            <person name="Sarris P.F."/>
        </authorList>
    </citation>
    <scope>NUCLEOTIDE SEQUENCE [LARGE SCALE GENOMIC DNA]</scope>
    <source>
        <strain evidence="3">cv. PFS-1207/04</strain>
    </source>
</reference>
<protein>
    <submittedName>
        <fullName evidence="2">Uncharacterized protein</fullName>
    </submittedName>
</protein>
<dbReference type="Proteomes" id="UP000266723">
    <property type="component" value="Unassembled WGS sequence"/>
</dbReference>
<feature type="region of interest" description="Disordered" evidence="1">
    <location>
        <begin position="1"/>
        <end position="59"/>
    </location>
</feature>
<evidence type="ECO:0000256" key="1">
    <source>
        <dbReference type="SAM" id="MobiDB-lite"/>
    </source>
</evidence>
<gene>
    <name evidence="2" type="ORF">DY000_02045682</name>
</gene>
<organism evidence="2 3">
    <name type="scientific">Brassica cretica</name>
    <name type="common">Mustard</name>
    <dbReference type="NCBI Taxonomy" id="69181"/>
    <lineage>
        <taxon>Eukaryota</taxon>
        <taxon>Viridiplantae</taxon>
        <taxon>Streptophyta</taxon>
        <taxon>Embryophyta</taxon>
        <taxon>Tracheophyta</taxon>
        <taxon>Spermatophyta</taxon>
        <taxon>Magnoliopsida</taxon>
        <taxon>eudicotyledons</taxon>
        <taxon>Gunneridae</taxon>
        <taxon>Pentapetalae</taxon>
        <taxon>rosids</taxon>
        <taxon>malvids</taxon>
        <taxon>Brassicales</taxon>
        <taxon>Brassicaceae</taxon>
        <taxon>Brassiceae</taxon>
        <taxon>Brassica</taxon>
    </lineage>
</organism>
<sequence length="59" mass="7077">MNEDDENDEKCGRRWKMKADVSQMERNEDRRISTMIGDDQKRRSTIDEEDRRLSSAQTL</sequence>
<dbReference type="EMBL" id="QGKV02000297">
    <property type="protein sequence ID" value="KAF3606725.1"/>
    <property type="molecule type" value="Genomic_DNA"/>
</dbReference>